<keyword evidence="1 3" id="KW-0378">Hydrolase</keyword>
<evidence type="ECO:0000259" key="2">
    <source>
        <dbReference type="Pfam" id="PF00857"/>
    </source>
</evidence>
<dbReference type="RefSeq" id="WP_121644396.1">
    <property type="nucleotide sequence ID" value="NZ_RCWN01000001.1"/>
</dbReference>
<proteinExistence type="predicted"/>
<name>A0A3L7J9K5_9HYPH</name>
<evidence type="ECO:0000313" key="3">
    <source>
        <dbReference type="EMBL" id="RLQ87428.1"/>
    </source>
</evidence>
<evidence type="ECO:0000313" key="4">
    <source>
        <dbReference type="Proteomes" id="UP000281094"/>
    </source>
</evidence>
<dbReference type="GO" id="GO:0016787">
    <property type="term" value="F:hydrolase activity"/>
    <property type="evidence" value="ECO:0007669"/>
    <property type="project" value="UniProtKB-KW"/>
</dbReference>
<dbReference type="SUPFAM" id="SSF52499">
    <property type="entry name" value="Isochorismatase-like hydrolases"/>
    <property type="match status" value="1"/>
</dbReference>
<dbReference type="Pfam" id="PF00857">
    <property type="entry name" value="Isochorismatase"/>
    <property type="match status" value="1"/>
</dbReference>
<feature type="domain" description="Isochorismatase-like" evidence="2">
    <location>
        <begin position="25"/>
        <end position="195"/>
    </location>
</feature>
<dbReference type="Gene3D" id="3.40.50.850">
    <property type="entry name" value="Isochorismatase-like"/>
    <property type="match status" value="1"/>
</dbReference>
<comment type="caution">
    <text evidence="3">The sequence shown here is derived from an EMBL/GenBank/DDBJ whole genome shotgun (WGS) entry which is preliminary data.</text>
</comment>
<dbReference type="PANTHER" id="PTHR43540:SF15">
    <property type="entry name" value="BLR5631 PROTEIN"/>
    <property type="match status" value="1"/>
</dbReference>
<sequence length="198" mass="20890">MNDTPKTLLQHVNAVWPPAKLDAAVLISIDVQNEYVTGKLPLAGVEQAIERVAALLESARKAGTPIIHIQHRGGAGGLFDPATDSFDIHEKAAPAEGEAVVEKSLPNSFAGTELAERLEATGRKELILCGFMTHMCVSATARSALDHGYRSTIVSDACATRDLPSPHGGIVAAKMLHEAELAALSDRFAAIAPTADFC</sequence>
<dbReference type="AlphaFoldDB" id="A0A3L7J9K5"/>
<dbReference type="InterPro" id="IPR000868">
    <property type="entry name" value="Isochorismatase-like_dom"/>
</dbReference>
<evidence type="ECO:0000256" key="1">
    <source>
        <dbReference type="ARBA" id="ARBA00022801"/>
    </source>
</evidence>
<gene>
    <name evidence="3" type="ORF">D8780_03615</name>
</gene>
<keyword evidence="4" id="KW-1185">Reference proteome</keyword>
<dbReference type="CDD" id="cd01014">
    <property type="entry name" value="nicotinamidase_related"/>
    <property type="match status" value="1"/>
</dbReference>
<reference evidence="3 4" key="1">
    <citation type="submission" date="2018-10" db="EMBL/GenBank/DDBJ databases">
        <title>Notoacmeibacter sp. M2BS9Y-3-1, whole genome shotgun sequence.</title>
        <authorList>
            <person name="Tuo L."/>
        </authorList>
    </citation>
    <scope>NUCLEOTIDE SEQUENCE [LARGE SCALE GENOMIC DNA]</scope>
    <source>
        <strain evidence="3 4">M2BS9Y-3-1</strain>
    </source>
</reference>
<protein>
    <submittedName>
        <fullName evidence="3">Cysteine hydrolase</fullName>
    </submittedName>
</protein>
<dbReference type="PANTHER" id="PTHR43540">
    <property type="entry name" value="PEROXYUREIDOACRYLATE/UREIDOACRYLATE AMIDOHYDROLASE-RELATED"/>
    <property type="match status" value="1"/>
</dbReference>
<dbReference type="Proteomes" id="UP000281094">
    <property type="component" value="Unassembled WGS sequence"/>
</dbReference>
<accession>A0A3L7J9K5</accession>
<dbReference type="InterPro" id="IPR050272">
    <property type="entry name" value="Isochorismatase-like_hydrls"/>
</dbReference>
<dbReference type="EMBL" id="RCWN01000001">
    <property type="protein sequence ID" value="RLQ87428.1"/>
    <property type="molecule type" value="Genomic_DNA"/>
</dbReference>
<organism evidence="3 4">
    <name type="scientific">Notoacmeibacter ruber</name>
    <dbReference type="NCBI Taxonomy" id="2670375"/>
    <lineage>
        <taxon>Bacteria</taxon>
        <taxon>Pseudomonadati</taxon>
        <taxon>Pseudomonadota</taxon>
        <taxon>Alphaproteobacteria</taxon>
        <taxon>Hyphomicrobiales</taxon>
        <taxon>Notoacmeibacteraceae</taxon>
        <taxon>Notoacmeibacter</taxon>
    </lineage>
</organism>
<dbReference type="InterPro" id="IPR036380">
    <property type="entry name" value="Isochorismatase-like_sf"/>
</dbReference>